<dbReference type="AlphaFoldDB" id="A0A0C3GG41"/>
<reference evidence="4" key="2">
    <citation type="submission" date="2015-01" db="EMBL/GenBank/DDBJ databases">
        <title>Evolutionary Origins and Diversification of the Mycorrhizal Mutualists.</title>
        <authorList>
            <consortium name="DOE Joint Genome Institute"/>
            <consortium name="Mycorrhizal Genomics Consortium"/>
            <person name="Kohler A."/>
            <person name="Kuo A."/>
            <person name="Nagy L.G."/>
            <person name="Floudas D."/>
            <person name="Copeland A."/>
            <person name="Barry K.W."/>
            <person name="Cichocki N."/>
            <person name="Veneault-Fourrey C."/>
            <person name="LaButti K."/>
            <person name="Lindquist E.A."/>
            <person name="Lipzen A."/>
            <person name="Lundell T."/>
            <person name="Morin E."/>
            <person name="Murat C."/>
            <person name="Riley R."/>
            <person name="Ohm R."/>
            <person name="Sun H."/>
            <person name="Tunlid A."/>
            <person name="Henrissat B."/>
            <person name="Grigoriev I.V."/>
            <person name="Hibbett D.S."/>
            <person name="Martin F."/>
        </authorList>
    </citation>
    <scope>NUCLEOTIDE SEQUENCE [LARGE SCALE GENOMIC DNA]</scope>
    <source>
        <strain evidence="4">Zn</strain>
    </source>
</reference>
<dbReference type="HOGENOM" id="CLU_042319_1_1_1"/>
<feature type="region of interest" description="Disordered" evidence="1">
    <location>
        <begin position="1"/>
        <end position="50"/>
    </location>
</feature>
<evidence type="ECO:0000256" key="1">
    <source>
        <dbReference type="SAM" id="MobiDB-lite"/>
    </source>
</evidence>
<feature type="compositionally biased region" description="Low complexity" evidence="1">
    <location>
        <begin position="1"/>
        <end position="45"/>
    </location>
</feature>
<feature type="domain" description="DUF7729" evidence="2">
    <location>
        <begin position="45"/>
        <end position="248"/>
    </location>
</feature>
<protein>
    <recommendedName>
        <fullName evidence="2">DUF7729 domain-containing protein</fullName>
    </recommendedName>
</protein>
<dbReference type="InParanoid" id="A0A0C3GG41"/>
<dbReference type="PANTHER" id="PTHR39460">
    <property type="entry name" value="EXPRESSED PROTEIN"/>
    <property type="match status" value="1"/>
</dbReference>
<dbReference type="Pfam" id="PF24855">
    <property type="entry name" value="DUF7729"/>
    <property type="match status" value="1"/>
</dbReference>
<accession>A0A0C3GG41</accession>
<dbReference type="EMBL" id="KN832888">
    <property type="protein sequence ID" value="KIM95100.1"/>
    <property type="molecule type" value="Genomic_DNA"/>
</dbReference>
<gene>
    <name evidence="3" type="ORF">OIDMADRAFT_172233</name>
</gene>
<keyword evidence="4" id="KW-1185">Reference proteome</keyword>
<sequence>MAPSESTTAAVAHHTTASSATKSSSSTSSSAASLATQSSQPSSSPLPTPFDQGFAGNITETCSNFVYGFLADSTFTSCLPFSLLLQNSESFFQAEKSVLSISQTLDATCAANVNTCTDYMNGLSGNLTKACTSDITAKNPAILQAQLGLNAYKTLYTASCLRNPSTSAYCFADAITNASSPSDSYIYYLPLNVSFPGGSAPTCSTCLVNTMAVLEEATSDRNSPIASDYADAAQQINLHCGPGFVNTSLAAVSSPSMAGRPNIPAAELALVVVLGALIFGGF</sequence>
<proteinExistence type="predicted"/>
<dbReference type="PANTHER" id="PTHR39460:SF1">
    <property type="entry name" value="C6 TRANSCRIPTION FACTOR"/>
    <property type="match status" value="1"/>
</dbReference>
<dbReference type="OrthoDB" id="2564812at2759"/>
<organism evidence="3 4">
    <name type="scientific">Oidiodendron maius (strain Zn)</name>
    <dbReference type="NCBI Taxonomy" id="913774"/>
    <lineage>
        <taxon>Eukaryota</taxon>
        <taxon>Fungi</taxon>
        <taxon>Dikarya</taxon>
        <taxon>Ascomycota</taxon>
        <taxon>Pezizomycotina</taxon>
        <taxon>Leotiomycetes</taxon>
        <taxon>Leotiomycetes incertae sedis</taxon>
        <taxon>Myxotrichaceae</taxon>
        <taxon>Oidiodendron</taxon>
    </lineage>
</organism>
<reference evidence="3 4" key="1">
    <citation type="submission" date="2014-04" db="EMBL/GenBank/DDBJ databases">
        <authorList>
            <consortium name="DOE Joint Genome Institute"/>
            <person name="Kuo A."/>
            <person name="Martino E."/>
            <person name="Perotto S."/>
            <person name="Kohler A."/>
            <person name="Nagy L.G."/>
            <person name="Floudas D."/>
            <person name="Copeland A."/>
            <person name="Barry K.W."/>
            <person name="Cichocki N."/>
            <person name="Veneault-Fourrey C."/>
            <person name="LaButti K."/>
            <person name="Lindquist E.A."/>
            <person name="Lipzen A."/>
            <person name="Lundell T."/>
            <person name="Morin E."/>
            <person name="Murat C."/>
            <person name="Sun H."/>
            <person name="Tunlid A."/>
            <person name="Henrissat B."/>
            <person name="Grigoriev I.V."/>
            <person name="Hibbett D.S."/>
            <person name="Martin F."/>
            <person name="Nordberg H.P."/>
            <person name="Cantor M.N."/>
            <person name="Hua S.X."/>
        </authorList>
    </citation>
    <scope>NUCLEOTIDE SEQUENCE [LARGE SCALE GENOMIC DNA]</scope>
    <source>
        <strain evidence="3 4">Zn</strain>
    </source>
</reference>
<evidence type="ECO:0000313" key="4">
    <source>
        <dbReference type="Proteomes" id="UP000054321"/>
    </source>
</evidence>
<dbReference type="Proteomes" id="UP000054321">
    <property type="component" value="Unassembled WGS sequence"/>
</dbReference>
<evidence type="ECO:0000313" key="3">
    <source>
        <dbReference type="EMBL" id="KIM95100.1"/>
    </source>
</evidence>
<dbReference type="InterPro" id="IPR056146">
    <property type="entry name" value="DUF7729"/>
</dbReference>
<name>A0A0C3GG41_OIDMZ</name>
<evidence type="ECO:0000259" key="2">
    <source>
        <dbReference type="Pfam" id="PF24855"/>
    </source>
</evidence>